<comment type="caution">
    <text evidence="2">The sequence shown here is derived from an EMBL/GenBank/DDBJ whole genome shotgun (WGS) entry which is preliminary data.</text>
</comment>
<dbReference type="GO" id="GO:0019888">
    <property type="term" value="F:protein phosphatase regulator activity"/>
    <property type="evidence" value="ECO:0007669"/>
    <property type="project" value="TreeGrafter"/>
</dbReference>
<gene>
    <name evidence="2" type="ORF">EW146_g957</name>
</gene>
<organism evidence="2 3">
    <name type="scientific">Bondarzewia mesenterica</name>
    <dbReference type="NCBI Taxonomy" id="1095465"/>
    <lineage>
        <taxon>Eukaryota</taxon>
        <taxon>Fungi</taxon>
        <taxon>Dikarya</taxon>
        <taxon>Basidiomycota</taxon>
        <taxon>Agaricomycotina</taxon>
        <taxon>Agaricomycetes</taxon>
        <taxon>Russulales</taxon>
        <taxon>Bondarzewiaceae</taxon>
        <taxon>Bondarzewia</taxon>
    </lineage>
</organism>
<dbReference type="GO" id="GO:0005737">
    <property type="term" value="C:cytoplasm"/>
    <property type="evidence" value="ECO:0007669"/>
    <property type="project" value="TreeGrafter"/>
</dbReference>
<dbReference type="OrthoDB" id="340346at2759"/>
<sequence length="242" mass="26196">WRERRGVAVCLAELVSFVGDGAVESVCSLVRKALEDEVAVVREAGVFVVPPVFQALARYSEARDQLNADICALAWSPFFRRRMTFVACYQRLVTSSGSDVQAILSDDRYWECFTALAGDAIVDVRIGVARLVGILCGRFSRGSASMPPRLEALVGRLRGDASREVRSYVPAPSSEVVVSPPAPVRVLVGNEGEEWDANSFATFSRPPPPGLAVEEEEGGAEGLGVEMRMEVDAEVEVAMEVS</sequence>
<dbReference type="SUPFAM" id="SSF48371">
    <property type="entry name" value="ARM repeat"/>
    <property type="match status" value="1"/>
</dbReference>
<dbReference type="InterPro" id="IPR051023">
    <property type="entry name" value="PP2A_Regulatory_Subunit_A"/>
</dbReference>
<name>A0A4S4M562_9AGAM</name>
<dbReference type="Proteomes" id="UP000310158">
    <property type="component" value="Unassembled WGS sequence"/>
</dbReference>
<dbReference type="PANTHER" id="PTHR10648:SF1">
    <property type="entry name" value="SERINE_THREONINE-PROTEIN PHOSPHATASE 4 REGULATORY SUBUNIT 1"/>
    <property type="match status" value="1"/>
</dbReference>
<feature type="non-terminal residue" evidence="2">
    <location>
        <position position="1"/>
    </location>
</feature>
<evidence type="ECO:0000313" key="3">
    <source>
        <dbReference type="Proteomes" id="UP000310158"/>
    </source>
</evidence>
<dbReference type="InterPro" id="IPR011989">
    <property type="entry name" value="ARM-like"/>
</dbReference>
<accession>A0A4S4M562</accession>
<protein>
    <submittedName>
        <fullName evidence="2">Uncharacterized protein</fullName>
    </submittedName>
</protein>
<dbReference type="InterPro" id="IPR016024">
    <property type="entry name" value="ARM-type_fold"/>
</dbReference>
<dbReference type="Gene3D" id="1.25.10.10">
    <property type="entry name" value="Leucine-rich Repeat Variant"/>
    <property type="match status" value="1"/>
</dbReference>
<evidence type="ECO:0000313" key="2">
    <source>
        <dbReference type="EMBL" id="THH20366.1"/>
    </source>
</evidence>
<dbReference type="EMBL" id="SGPL01000023">
    <property type="protein sequence ID" value="THH20366.1"/>
    <property type="molecule type" value="Genomic_DNA"/>
</dbReference>
<keyword evidence="1" id="KW-0677">Repeat</keyword>
<proteinExistence type="predicted"/>
<dbReference type="PANTHER" id="PTHR10648">
    <property type="entry name" value="SERINE/THREONINE-PROTEIN PHOSPHATASE PP2A 65 KDA REGULATORY SUBUNIT"/>
    <property type="match status" value="1"/>
</dbReference>
<dbReference type="AlphaFoldDB" id="A0A4S4M562"/>
<reference evidence="2 3" key="1">
    <citation type="submission" date="2019-02" db="EMBL/GenBank/DDBJ databases">
        <title>Genome sequencing of the rare red list fungi Bondarzewia mesenterica.</title>
        <authorList>
            <person name="Buettner E."/>
            <person name="Kellner H."/>
        </authorList>
    </citation>
    <scope>NUCLEOTIDE SEQUENCE [LARGE SCALE GENOMIC DNA]</scope>
    <source>
        <strain evidence="2 3">DSM 108281</strain>
    </source>
</reference>
<evidence type="ECO:0000256" key="1">
    <source>
        <dbReference type="ARBA" id="ARBA00022737"/>
    </source>
</evidence>
<keyword evidence="3" id="KW-1185">Reference proteome</keyword>